<dbReference type="EMBL" id="MFFW01000027">
    <property type="protein sequence ID" value="OGF24323.1"/>
    <property type="molecule type" value="Genomic_DNA"/>
</dbReference>
<organism evidence="4 5">
    <name type="scientific">Candidatus Falkowbacteria bacterium RIFCSPLOWO2_02_FULL_45_21</name>
    <dbReference type="NCBI Taxonomy" id="1797989"/>
    <lineage>
        <taxon>Bacteria</taxon>
        <taxon>Candidatus Falkowiibacteriota</taxon>
    </lineage>
</organism>
<reference evidence="4 5" key="1">
    <citation type="journal article" date="2016" name="Nat. Commun.">
        <title>Thousands of microbial genomes shed light on interconnected biogeochemical processes in an aquifer system.</title>
        <authorList>
            <person name="Anantharaman K."/>
            <person name="Brown C.T."/>
            <person name="Hug L.A."/>
            <person name="Sharon I."/>
            <person name="Castelle C.J."/>
            <person name="Probst A.J."/>
            <person name="Thomas B.C."/>
            <person name="Singh A."/>
            <person name="Wilkins M.J."/>
            <person name="Karaoz U."/>
            <person name="Brodie E.L."/>
            <person name="Williams K.H."/>
            <person name="Hubbard S.S."/>
            <person name="Banfield J.F."/>
        </authorList>
    </citation>
    <scope>NUCLEOTIDE SEQUENCE [LARGE SCALE GENOMIC DNA]</scope>
</reference>
<evidence type="ECO:0000313" key="4">
    <source>
        <dbReference type="EMBL" id="OGF24323.1"/>
    </source>
</evidence>
<dbReference type="CDD" id="cd21608">
    <property type="entry name" value="RRM2_NsCP33_like"/>
    <property type="match status" value="1"/>
</dbReference>
<dbReference type="InterPro" id="IPR000504">
    <property type="entry name" value="RRM_dom"/>
</dbReference>
<feature type="region of interest" description="Disordered" evidence="2">
    <location>
        <begin position="82"/>
        <end position="118"/>
    </location>
</feature>
<dbReference type="AlphaFoldDB" id="A0A1F5SCX2"/>
<dbReference type="InterPro" id="IPR035979">
    <property type="entry name" value="RBD_domain_sf"/>
</dbReference>
<feature type="domain" description="RRM" evidence="3">
    <location>
        <begin position="13"/>
        <end position="91"/>
    </location>
</feature>
<dbReference type="STRING" id="1797989.A3H66_01065"/>
<comment type="caution">
    <text evidence="4">The sequence shown here is derived from an EMBL/GenBank/DDBJ whole genome shotgun (WGS) entry which is preliminary data.</text>
</comment>
<dbReference type="InterPro" id="IPR052462">
    <property type="entry name" value="SLIRP/GR-RBP-like"/>
</dbReference>
<protein>
    <recommendedName>
        <fullName evidence="3">RRM domain-containing protein</fullName>
    </recommendedName>
</protein>
<accession>A0A1F5SCX2</accession>
<proteinExistence type="predicted"/>
<dbReference type="InterPro" id="IPR048289">
    <property type="entry name" value="RRM2_NsCP33-like"/>
</dbReference>
<name>A0A1F5SCX2_9BACT</name>
<sequence>MKPLKASRKVMNKKLYVGGLSYSTTEGSLKEAFSQAGNVVSAIIIMDKMTGRSKGFGFVEMTTEEEATAAIEMFNGKELDGRAITVNEARPQEDRPKRSFGGGRSFDRNQGSRGGSNW</sequence>
<dbReference type="GO" id="GO:0003723">
    <property type="term" value="F:RNA binding"/>
    <property type="evidence" value="ECO:0007669"/>
    <property type="project" value="UniProtKB-KW"/>
</dbReference>
<evidence type="ECO:0000259" key="3">
    <source>
        <dbReference type="PROSITE" id="PS50102"/>
    </source>
</evidence>
<gene>
    <name evidence="4" type="ORF">A3H66_01065</name>
</gene>
<dbReference type="Gene3D" id="3.30.70.330">
    <property type="match status" value="1"/>
</dbReference>
<dbReference type="PANTHER" id="PTHR48027">
    <property type="entry name" value="HETEROGENEOUS NUCLEAR RIBONUCLEOPROTEIN 87F-RELATED"/>
    <property type="match status" value="1"/>
</dbReference>
<dbReference type="SMART" id="SM00360">
    <property type="entry name" value="RRM"/>
    <property type="match status" value="1"/>
</dbReference>
<dbReference type="InterPro" id="IPR012677">
    <property type="entry name" value="Nucleotide-bd_a/b_plait_sf"/>
</dbReference>
<evidence type="ECO:0000256" key="2">
    <source>
        <dbReference type="SAM" id="MobiDB-lite"/>
    </source>
</evidence>
<keyword evidence="1" id="KW-0694">RNA-binding</keyword>
<dbReference type="PROSITE" id="PS50102">
    <property type="entry name" value="RRM"/>
    <property type="match status" value="1"/>
</dbReference>
<dbReference type="Pfam" id="PF00076">
    <property type="entry name" value="RRM_1"/>
    <property type="match status" value="1"/>
</dbReference>
<dbReference type="SUPFAM" id="SSF54928">
    <property type="entry name" value="RNA-binding domain, RBD"/>
    <property type="match status" value="1"/>
</dbReference>
<dbReference type="Proteomes" id="UP000178783">
    <property type="component" value="Unassembled WGS sequence"/>
</dbReference>
<evidence type="ECO:0000313" key="5">
    <source>
        <dbReference type="Proteomes" id="UP000178783"/>
    </source>
</evidence>
<evidence type="ECO:0000256" key="1">
    <source>
        <dbReference type="ARBA" id="ARBA00022884"/>
    </source>
</evidence>